<proteinExistence type="predicted"/>
<evidence type="ECO:0000313" key="1">
    <source>
        <dbReference type="EMBL" id="KAK1327603.1"/>
    </source>
</evidence>
<protein>
    <submittedName>
        <fullName evidence="1">Uncharacterized protein</fullName>
    </submittedName>
</protein>
<reference evidence="1" key="1">
    <citation type="submission" date="2023-06" db="EMBL/GenBank/DDBJ databases">
        <title>Reference genome for the Northern bat (Eptesicus nilssonii), a most northern bat species.</title>
        <authorList>
            <person name="Laine V.N."/>
            <person name="Pulliainen A.T."/>
            <person name="Lilley T.M."/>
        </authorList>
    </citation>
    <scope>NUCLEOTIDE SEQUENCE</scope>
    <source>
        <strain evidence="1">BLF_Eptnil</strain>
        <tissue evidence="1">Kidney</tissue>
    </source>
</reference>
<accession>A0AA40HAL6</accession>
<name>A0AA40HAL6_CNENI</name>
<dbReference type="EMBL" id="JAULJE010000027">
    <property type="protein sequence ID" value="KAK1327603.1"/>
    <property type="molecule type" value="Genomic_DNA"/>
</dbReference>
<gene>
    <name evidence="1" type="ORF">QTO34_012892</name>
</gene>
<organism evidence="1 2">
    <name type="scientific">Cnephaeus nilssonii</name>
    <name type="common">Northern bat</name>
    <name type="synonym">Eptesicus nilssonii</name>
    <dbReference type="NCBI Taxonomy" id="3371016"/>
    <lineage>
        <taxon>Eukaryota</taxon>
        <taxon>Metazoa</taxon>
        <taxon>Chordata</taxon>
        <taxon>Craniata</taxon>
        <taxon>Vertebrata</taxon>
        <taxon>Euteleostomi</taxon>
        <taxon>Mammalia</taxon>
        <taxon>Eutheria</taxon>
        <taxon>Laurasiatheria</taxon>
        <taxon>Chiroptera</taxon>
        <taxon>Yangochiroptera</taxon>
        <taxon>Vespertilionidae</taxon>
        <taxon>Cnephaeus</taxon>
    </lineage>
</organism>
<keyword evidence="2" id="KW-1185">Reference proteome</keyword>
<dbReference type="AlphaFoldDB" id="A0AA40HAL6"/>
<dbReference type="Proteomes" id="UP001177744">
    <property type="component" value="Unassembled WGS sequence"/>
</dbReference>
<sequence>MGTANVPERRDHKSKDLGWVLATELVRNEAASSLRGQRTAHCFWVPGVSVTPVAVVIITTATLTAHLLCAVSAPSTSLQQLI</sequence>
<comment type="caution">
    <text evidence="1">The sequence shown here is derived from an EMBL/GenBank/DDBJ whole genome shotgun (WGS) entry which is preliminary data.</text>
</comment>
<evidence type="ECO:0000313" key="2">
    <source>
        <dbReference type="Proteomes" id="UP001177744"/>
    </source>
</evidence>